<protein>
    <submittedName>
        <fullName evidence="1">CLUMA_CG021206, isoform A</fullName>
    </submittedName>
</protein>
<reference evidence="1 2" key="1">
    <citation type="submission" date="2015-04" db="EMBL/GenBank/DDBJ databases">
        <authorList>
            <person name="Syromyatnikov M.Y."/>
            <person name="Popov V.N."/>
        </authorList>
    </citation>
    <scope>NUCLEOTIDE SEQUENCE [LARGE SCALE GENOMIC DNA]</scope>
</reference>
<dbReference type="EMBL" id="CVRI01000074">
    <property type="protein sequence ID" value="CRL08165.1"/>
    <property type="molecule type" value="Genomic_DNA"/>
</dbReference>
<dbReference type="AlphaFoldDB" id="A0A1J1J6W8"/>
<gene>
    <name evidence="1" type="ORF">CLUMA_CG021206</name>
</gene>
<accession>A0A1J1J6W8</accession>
<evidence type="ECO:0000313" key="1">
    <source>
        <dbReference type="EMBL" id="CRL08165.1"/>
    </source>
</evidence>
<dbReference type="Proteomes" id="UP000183832">
    <property type="component" value="Unassembled WGS sequence"/>
</dbReference>
<keyword evidence="2" id="KW-1185">Reference proteome</keyword>
<evidence type="ECO:0000313" key="2">
    <source>
        <dbReference type="Proteomes" id="UP000183832"/>
    </source>
</evidence>
<proteinExistence type="predicted"/>
<organism evidence="1 2">
    <name type="scientific">Clunio marinus</name>
    <dbReference type="NCBI Taxonomy" id="568069"/>
    <lineage>
        <taxon>Eukaryota</taxon>
        <taxon>Metazoa</taxon>
        <taxon>Ecdysozoa</taxon>
        <taxon>Arthropoda</taxon>
        <taxon>Hexapoda</taxon>
        <taxon>Insecta</taxon>
        <taxon>Pterygota</taxon>
        <taxon>Neoptera</taxon>
        <taxon>Endopterygota</taxon>
        <taxon>Diptera</taxon>
        <taxon>Nematocera</taxon>
        <taxon>Chironomoidea</taxon>
        <taxon>Chironomidae</taxon>
        <taxon>Clunio</taxon>
    </lineage>
</organism>
<name>A0A1J1J6W8_9DIPT</name>
<sequence length="61" mass="7425">MLQLIRYKCKPYEKKSSINKKTLTFKSNLCFLIQKALYMRKAHLCENLMREEKLQHVEEFS</sequence>